<dbReference type="OrthoDB" id="9807630at2"/>
<dbReference type="STRING" id="1121345.SAMN02745217_01329"/>
<dbReference type="RefSeq" id="WP_073588063.1">
    <property type="nucleotide sequence ID" value="NZ_FRFD01000004.1"/>
</dbReference>
<name>A0A1M7Y4A6_9FIRM</name>
<accession>A0A1M7Y4A6</accession>
<evidence type="ECO:0000313" key="1">
    <source>
        <dbReference type="EMBL" id="SHO46895.1"/>
    </source>
</evidence>
<dbReference type="Proteomes" id="UP000184612">
    <property type="component" value="Unassembled WGS sequence"/>
</dbReference>
<proteinExistence type="predicted"/>
<protein>
    <submittedName>
        <fullName evidence="1">Phosphoglycolate phosphatase</fullName>
    </submittedName>
</protein>
<reference evidence="1 2" key="1">
    <citation type="submission" date="2016-12" db="EMBL/GenBank/DDBJ databases">
        <authorList>
            <person name="Song W.-J."/>
            <person name="Kurnit D.M."/>
        </authorList>
    </citation>
    <scope>NUCLEOTIDE SEQUENCE [LARGE SCALE GENOMIC DNA]</scope>
    <source>
        <strain evidence="1 2">DSM 12503</strain>
    </source>
</reference>
<sequence>MINLISDYDGTLHNSIKIYAPAFCSAYTYLIEKGFAASKEFSDLEISYWLGFTAEEIWNTC</sequence>
<keyword evidence="2" id="KW-1185">Reference proteome</keyword>
<gene>
    <name evidence="1" type="ORF">SAMN02745217_01329</name>
</gene>
<evidence type="ECO:0000313" key="2">
    <source>
        <dbReference type="Proteomes" id="UP000184612"/>
    </source>
</evidence>
<dbReference type="EMBL" id="FRFD01000004">
    <property type="protein sequence ID" value="SHO46895.1"/>
    <property type="molecule type" value="Genomic_DNA"/>
</dbReference>
<dbReference type="AlphaFoldDB" id="A0A1M7Y4A6"/>
<organism evidence="1 2">
    <name type="scientific">Anaerocolumna xylanovorans DSM 12503</name>
    <dbReference type="NCBI Taxonomy" id="1121345"/>
    <lineage>
        <taxon>Bacteria</taxon>
        <taxon>Bacillati</taxon>
        <taxon>Bacillota</taxon>
        <taxon>Clostridia</taxon>
        <taxon>Lachnospirales</taxon>
        <taxon>Lachnospiraceae</taxon>
        <taxon>Anaerocolumna</taxon>
    </lineage>
</organism>